<dbReference type="PANTHER" id="PTHR43280:SF2">
    <property type="entry name" value="HTH-TYPE TRANSCRIPTIONAL REGULATOR EXSA"/>
    <property type="match status" value="1"/>
</dbReference>
<dbReference type="STRING" id="1121298.SAMN05444401_2197"/>
<dbReference type="SMART" id="SM00342">
    <property type="entry name" value="HTH_ARAC"/>
    <property type="match status" value="1"/>
</dbReference>
<dbReference type="GO" id="GO:0003700">
    <property type="term" value="F:DNA-binding transcription factor activity"/>
    <property type="evidence" value="ECO:0007669"/>
    <property type="project" value="InterPro"/>
</dbReference>
<dbReference type="Pfam" id="PF00072">
    <property type="entry name" value="Response_reg"/>
    <property type="match status" value="1"/>
</dbReference>
<evidence type="ECO:0000256" key="4">
    <source>
        <dbReference type="ARBA" id="ARBA00023163"/>
    </source>
</evidence>
<dbReference type="Gene3D" id="3.40.50.2300">
    <property type="match status" value="1"/>
</dbReference>
<dbReference type="PANTHER" id="PTHR43280">
    <property type="entry name" value="ARAC-FAMILY TRANSCRIPTIONAL REGULATOR"/>
    <property type="match status" value="1"/>
</dbReference>
<evidence type="ECO:0000259" key="7">
    <source>
        <dbReference type="PROSITE" id="PS01124"/>
    </source>
</evidence>
<dbReference type="InterPro" id="IPR018060">
    <property type="entry name" value="HTH_AraC"/>
</dbReference>
<dbReference type="CDD" id="cd17536">
    <property type="entry name" value="REC_YesN-like"/>
    <property type="match status" value="1"/>
</dbReference>
<evidence type="ECO:0000256" key="1">
    <source>
        <dbReference type="ARBA" id="ARBA00018672"/>
    </source>
</evidence>
<dbReference type="OrthoDB" id="9794370at2"/>
<dbReference type="InterPro" id="IPR009057">
    <property type="entry name" value="Homeodomain-like_sf"/>
</dbReference>
<evidence type="ECO:0000313" key="11">
    <source>
        <dbReference type="Proteomes" id="UP000184080"/>
    </source>
</evidence>
<feature type="modified residue" description="4-aspartylphosphate" evidence="6">
    <location>
        <position position="55"/>
    </location>
</feature>
<feature type="domain" description="GGDEF" evidence="9">
    <location>
        <begin position="180"/>
        <end position="313"/>
    </location>
</feature>
<dbReference type="GO" id="GO:0043565">
    <property type="term" value="F:sequence-specific DNA binding"/>
    <property type="evidence" value="ECO:0007669"/>
    <property type="project" value="InterPro"/>
</dbReference>
<evidence type="ECO:0000259" key="8">
    <source>
        <dbReference type="PROSITE" id="PS50110"/>
    </source>
</evidence>
<dbReference type="PROSITE" id="PS50887">
    <property type="entry name" value="GGDEF"/>
    <property type="match status" value="1"/>
</dbReference>
<dbReference type="InterPro" id="IPR018062">
    <property type="entry name" value="HTH_AraC-typ_CS"/>
</dbReference>
<keyword evidence="2" id="KW-0805">Transcription regulation</keyword>
<dbReference type="PROSITE" id="PS50110">
    <property type="entry name" value="RESPONSE_REGULATORY"/>
    <property type="match status" value="1"/>
</dbReference>
<keyword evidence="3" id="KW-0238">DNA-binding</keyword>
<evidence type="ECO:0000256" key="2">
    <source>
        <dbReference type="ARBA" id="ARBA00023015"/>
    </source>
</evidence>
<dbReference type="InterPro" id="IPR001789">
    <property type="entry name" value="Sig_transdc_resp-reg_receiver"/>
</dbReference>
<dbReference type="Pfam" id="PF17853">
    <property type="entry name" value="GGDEF_2"/>
    <property type="match status" value="1"/>
</dbReference>
<protein>
    <recommendedName>
        <fullName evidence="1">Stage 0 sporulation protein A homolog</fullName>
    </recommendedName>
</protein>
<name>A0A1M6GQ67_9CLOT</name>
<dbReference type="RefSeq" id="WP_073006431.1">
    <property type="nucleotide sequence ID" value="NZ_FQZO01000003.1"/>
</dbReference>
<dbReference type="GO" id="GO:0000160">
    <property type="term" value="P:phosphorelay signal transduction system"/>
    <property type="evidence" value="ECO:0007669"/>
    <property type="project" value="InterPro"/>
</dbReference>
<dbReference type="InterPro" id="IPR011006">
    <property type="entry name" value="CheY-like_superfamily"/>
</dbReference>
<evidence type="ECO:0000256" key="3">
    <source>
        <dbReference type="ARBA" id="ARBA00023125"/>
    </source>
</evidence>
<dbReference type="AlphaFoldDB" id="A0A1M6GQ67"/>
<evidence type="ECO:0000256" key="5">
    <source>
        <dbReference type="ARBA" id="ARBA00024867"/>
    </source>
</evidence>
<sequence>MINILLVDDDVLVLTKIKQLILFLKSDYQVVKDVTSAKEALEFSRNNEVDILITDMKMPKMDGIDLIKEVKKLNINIQIIAISSYEDFYYVKESLKEGSIDYILKYSLNEETLKSALDNAKRRILTNKSLQVTKLERDKLIKSSKVLLKKEFLTELLQGEVSKDNIIKNFKDYDLNIDYGNLIIIICEIDNYRVITEDFDDKDKKIFKDAAFDIISKVLEKTQRKEIIYLRNGEYVIFMSSDQKSNLYTINGASQYAERISDNLERLLNIEVSISISNCCNNLTDISKVYSNAKNKLKKKFFEGKGKVYNAFERSTGVQVIKNNFDFNKREIIDKLKKGDDSLLNDINLLFNKYKEERYPFEIIELTAIEMLNVGNDVIKDYKINIDTGKYNMNVLYRNIYKYETIEDINELIVSFYVTILSNVNKINKLLDASYSKYTVKCINYIEKNYSKQASLQEAADFIGVNAAYLSKIFKEDVGENFVEYLNKHRIKSAQELIKSKKYSIKEICVMVGFANYNYFFKVFRQVTNLTPSEFQKNIKIL</sequence>
<proteinExistence type="predicted"/>
<organism evidence="10 11">
    <name type="scientific">Clostridium amylolyticum</name>
    <dbReference type="NCBI Taxonomy" id="1121298"/>
    <lineage>
        <taxon>Bacteria</taxon>
        <taxon>Bacillati</taxon>
        <taxon>Bacillota</taxon>
        <taxon>Clostridia</taxon>
        <taxon>Eubacteriales</taxon>
        <taxon>Clostridiaceae</taxon>
        <taxon>Clostridium</taxon>
    </lineage>
</organism>
<dbReference type="SUPFAM" id="SSF46689">
    <property type="entry name" value="Homeodomain-like"/>
    <property type="match status" value="2"/>
</dbReference>
<reference evidence="10 11" key="1">
    <citation type="submission" date="2016-11" db="EMBL/GenBank/DDBJ databases">
        <authorList>
            <person name="Jaros S."/>
            <person name="Januszkiewicz K."/>
            <person name="Wedrychowicz H."/>
        </authorList>
    </citation>
    <scope>NUCLEOTIDE SEQUENCE [LARGE SCALE GENOMIC DNA]</scope>
    <source>
        <strain evidence="10 11">DSM 21864</strain>
    </source>
</reference>
<dbReference type="EMBL" id="FQZO01000003">
    <property type="protein sequence ID" value="SHJ12032.1"/>
    <property type="molecule type" value="Genomic_DNA"/>
</dbReference>
<feature type="domain" description="HTH araC/xylS-type" evidence="7">
    <location>
        <begin position="440"/>
        <end position="538"/>
    </location>
</feature>
<keyword evidence="6" id="KW-0597">Phosphoprotein</keyword>
<dbReference type="Pfam" id="PF12833">
    <property type="entry name" value="HTH_18"/>
    <property type="match status" value="1"/>
</dbReference>
<dbReference type="PROSITE" id="PS01124">
    <property type="entry name" value="HTH_ARAC_FAMILY_2"/>
    <property type="match status" value="1"/>
</dbReference>
<keyword evidence="4" id="KW-0804">Transcription</keyword>
<gene>
    <name evidence="10" type="ORF">SAMN05444401_2197</name>
</gene>
<dbReference type="SMART" id="SM00448">
    <property type="entry name" value="REC"/>
    <property type="match status" value="1"/>
</dbReference>
<evidence type="ECO:0000256" key="6">
    <source>
        <dbReference type="PROSITE-ProRule" id="PRU00169"/>
    </source>
</evidence>
<accession>A0A1M6GQ67</accession>
<comment type="function">
    <text evidence="5">May play the central regulatory role in sporulation. It may be an element of the effector pathway responsible for the activation of sporulation genes in response to nutritional stress. Spo0A may act in concert with spo0H (a sigma factor) to control the expression of some genes that are critical to the sporulation process.</text>
</comment>
<dbReference type="Gene3D" id="1.10.10.60">
    <property type="entry name" value="Homeodomain-like"/>
    <property type="match status" value="2"/>
</dbReference>
<dbReference type="Proteomes" id="UP000184080">
    <property type="component" value="Unassembled WGS sequence"/>
</dbReference>
<evidence type="ECO:0000259" key="9">
    <source>
        <dbReference type="PROSITE" id="PS50887"/>
    </source>
</evidence>
<feature type="domain" description="Response regulatory" evidence="8">
    <location>
        <begin position="3"/>
        <end position="120"/>
    </location>
</feature>
<dbReference type="InterPro" id="IPR041522">
    <property type="entry name" value="CdaR_GGDEF"/>
</dbReference>
<dbReference type="PROSITE" id="PS00041">
    <property type="entry name" value="HTH_ARAC_FAMILY_1"/>
    <property type="match status" value="1"/>
</dbReference>
<dbReference type="InterPro" id="IPR000160">
    <property type="entry name" value="GGDEF_dom"/>
</dbReference>
<evidence type="ECO:0000313" key="10">
    <source>
        <dbReference type="EMBL" id="SHJ12032.1"/>
    </source>
</evidence>
<keyword evidence="11" id="KW-1185">Reference proteome</keyword>
<dbReference type="SUPFAM" id="SSF52172">
    <property type="entry name" value="CheY-like"/>
    <property type="match status" value="1"/>
</dbReference>